<keyword evidence="1" id="KW-0805">Transcription regulation</keyword>
<keyword evidence="3" id="KW-0804">Transcription</keyword>
<evidence type="ECO:0000313" key="6">
    <source>
        <dbReference type="Proteomes" id="UP000614200"/>
    </source>
</evidence>
<dbReference type="SUPFAM" id="SSF47413">
    <property type="entry name" value="lambda repressor-like DNA-binding domains"/>
    <property type="match status" value="1"/>
</dbReference>
<evidence type="ECO:0000313" key="5">
    <source>
        <dbReference type="EMBL" id="MBF4694701.1"/>
    </source>
</evidence>
<dbReference type="CDD" id="cd00093">
    <property type="entry name" value="HTH_XRE"/>
    <property type="match status" value="1"/>
</dbReference>
<evidence type="ECO:0000256" key="1">
    <source>
        <dbReference type="ARBA" id="ARBA00023015"/>
    </source>
</evidence>
<keyword evidence="6" id="KW-1185">Reference proteome</keyword>
<dbReference type="CDD" id="cd02209">
    <property type="entry name" value="cupin_XRE_C"/>
    <property type="match status" value="1"/>
</dbReference>
<organism evidence="5 6">
    <name type="scientific">Fusibacter ferrireducens</name>
    <dbReference type="NCBI Taxonomy" id="2785058"/>
    <lineage>
        <taxon>Bacteria</taxon>
        <taxon>Bacillati</taxon>
        <taxon>Bacillota</taxon>
        <taxon>Clostridia</taxon>
        <taxon>Eubacteriales</taxon>
        <taxon>Eubacteriales Family XII. Incertae Sedis</taxon>
        <taxon>Fusibacter</taxon>
    </lineage>
</organism>
<protein>
    <submittedName>
        <fullName evidence="5">Helix-turn-helix transcriptional regulator</fullName>
    </submittedName>
</protein>
<dbReference type="PANTHER" id="PTHR46797">
    <property type="entry name" value="HTH-TYPE TRANSCRIPTIONAL REGULATOR"/>
    <property type="match status" value="1"/>
</dbReference>
<proteinExistence type="predicted"/>
<dbReference type="SUPFAM" id="SSF51182">
    <property type="entry name" value="RmlC-like cupins"/>
    <property type="match status" value="1"/>
</dbReference>
<dbReference type="SMART" id="SM00530">
    <property type="entry name" value="HTH_XRE"/>
    <property type="match status" value="1"/>
</dbReference>
<evidence type="ECO:0000259" key="4">
    <source>
        <dbReference type="PROSITE" id="PS50943"/>
    </source>
</evidence>
<dbReference type="InterPro" id="IPR014710">
    <property type="entry name" value="RmlC-like_jellyroll"/>
</dbReference>
<accession>A0ABR9ZWG8</accession>
<dbReference type="InterPro" id="IPR050807">
    <property type="entry name" value="TransReg_Diox_bact_type"/>
</dbReference>
<reference evidence="5 6" key="1">
    <citation type="submission" date="2020-11" db="EMBL/GenBank/DDBJ databases">
        <title>Fusibacter basophilias sp. nov.</title>
        <authorList>
            <person name="Qiu D."/>
        </authorList>
    </citation>
    <scope>NUCLEOTIDE SEQUENCE [LARGE SCALE GENOMIC DNA]</scope>
    <source>
        <strain evidence="5 6">Q10-2</strain>
    </source>
</reference>
<dbReference type="Proteomes" id="UP000614200">
    <property type="component" value="Unassembled WGS sequence"/>
</dbReference>
<evidence type="ECO:0000256" key="2">
    <source>
        <dbReference type="ARBA" id="ARBA00023125"/>
    </source>
</evidence>
<dbReference type="Pfam" id="PF01381">
    <property type="entry name" value="HTH_3"/>
    <property type="match status" value="1"/>
</dbReference>
<comment type="caution">
    <text evidence="5">The sequence shown here is derived from an EMBL/GenBank/DDBJ whole genome shotgun (WGS) entry which is preliminary data.</text>
</comment>
<dbReference type="RefSeq" id="WP_194702939.1">
    <property type="nucleotide sequence ID" value="NZ_JADKNH010000010.1"/>
</dbReference>
<dbReference type="EMBL" id="JADKNH010000010">
    <property type="protein sequence ID" value="MBF4694701.1"/>
    <property type="molecule type" value="Genomic_DNA"/>
</dbReference>
<dbReference type="InterPro" id="IPR011051">
    <property type="entry name" value="RmlC_Cupin_sf"/>
</dbReference>
<dbReference type="Gene3D" id="2.60.120.10">
    <property type="entry name" value="Jelly Rolls"/>
    <property type="match status" value="1"/>
</dbReference>
<dbReference type="InterPro" id="IPR010982">
    <property type="entry name" value="Lambda_DNA-bd_dom_sf"/>
</dbReference>
<keyword evidence="2" id="KW-0238">DNA-binding</keyword>
<dbReference type="PANTHER" id="PTHR46797:SF23">
    <property type="entry name" value="HTH-TYPE TRANSCRIPTIONAL REGULATOR SUTR"/>
    <property type="match status" value="1"/>
</dbReference>
<sequence length="184" mass="21101">MKEINSLIAGNLKLLREDRHLSLNDLSTLTGVSKSMLSQIEKGEANPSVGTIWKIADGLKISFTSLINEERDKMRVVRKSDSYEVDQEDGKYRLFTYFPYDPLRKFEIYVIELDRDSEHKSDAHFKGVEEYVVVTRGRLEVQMGNATSVLETDDAAIFVPDKPHTYRNVSEDQTKAVIVLYYSE</sequence>
<dbReference type="InterPro" id="IPR013096">
    <property type="entry name" value="Cupin_2"/>
</dbReference>
<feature type="domain" description="HTH cro/C1-type" evidence="4">
    <location>
        <begin position="12"/>
        <end position="66"/>
    </location>
</feature>
<dbReference type="Pfam" id="PF07883">
    <property type="entry name" value="Cupin_2"/>
    <property type="match status" value="1"/>
</dbReference>
<name>A0ABR9ZWG8_9FIRM</name>
<dbReference type="Gene3D" id="1.10.260.40">
    <property type="entry name" value="lambda repressor-like DNA-binding domains"/>
    <property type="match status" value="1"/>
</dbReference>
<dbReference type="InterPro" id="IPR001387">
    <property type="entry name" value="Cro/C1-type_HTH"/>
</dbReference>
<dbReference type="PROSITE" id="PS50943">
    <property type="entry name" value="HTH_CROC1"/>
    <property type="match status" value="1"/>
</dbReference>
<evidence type="ECO:0000256" key="3">
    <source>
        <dbReference type="ARBA" id="ARBA00023163"/>
    </source>
</evidence>
<gene>
    <name evidence="5" type="ORF">ISU02_16430</name>
</gene>